<organism evidence="8 9">
    <name type="scientific">Triparma columacea</name>
    <dbReference type="NCBI Taxonomy" id="722753"/>
    <lineage>
        <taxon>Eukaryota</taxon>
        <taxon>Sar</taxon>
        <taxon>Stramenopiles</taxon>
        <taxon>Ochrophyta</taxon>
        <taxon>Bolidophyceae</taxon>
        <taxon>Parmales</taxon>
        <taxon>Triparmaceae</taxon>
        <taxon>Triparma</taxon>
    </lineage>
</organism>
<comment type="subcellular location">
    <subcellularLocation>
        <location evidence="1">Cytoplasm</location>
    </subcellularLocation>
</comment>
<dbReference type="Pfam" id="PF13432">
    <property type="entry name" value="TPR_16"/>
    <property type="match status" value="1"/>
</dbReference>
<keyword evidence="9" id="KW-1185">Reference proteome</keyword>
<feature type="region of interest" description="Disordered" evidence="6">
    <location>
        <begin position="856"/>
        <end position="875"/>
    </location>
</feature>
<evidence type="ECO:0000256" key="4">
    <source>
        <dbReference type="ARBA" id="ARBA00022803"/>
    </source>
</evidence>
<accession>A0A9W7FUQ9</accession>
<feature type="repeat" description="TPR" evidence="5">
    <location>
        <begin position="343"/>
        <end position="376"/>
    </location>
</feature>
<feature type="region of interest" description="Disordered" evidence="6">
    <location>
        <begin position="390"/>
        <end position="419"/>
    </location>
</feature>
<dbReference type="PANTHER" id="PTHR45984">
    <property type="entry name" value="RNA (RNA) POLYMERASE II ASSOCIATED PROTEIN HOMOLOG"/>
    <property type="match status" value="1"/>
</dbReference>
<keyword evidence="4 5" id="KW-0802">TPR repeat</keyword>
<sequence>MAELGDFLLGANDPEVERVKVEVTMLDYDYVSTCKKMPELKAILKTLKSGKEGRYPHLEKTVEEKVLSMLPERDRKKVLSMRTEASSTEIYDEEKELNSWLDSMGGGSKPKVSVPVGIAEVLPTPPTSSSSGEIFGDDVTPPVPPRAGVVSSSAGTRYPPVRGSKEASFENARKARGDKAPTPATSQAGADKPRLNKESMSNRDYFRAWDKFDIDAEEKALDEEEQEVDQRAQQARIDARKKEEKNRARRQKEMAELRDKLNFDSMSEKERSWMAQREKNKGNECFRSGENDDALLYYSRSIALDDSNAVVYANRAMANIRLNNFDAAVSDCTMSIAIDPTYTKALSRRGMVHHRCGRYSLAEDDFAAALKMDPTNKEFGALLMRSKEKKKEVEGEATHQKTKKKVMIQEVSDSEDEDEDEEEILELGADGFDISSAPSKPLDLDVVSNFISASKFKGKKAGMVFKLGEDGLGYYKDGKKGKKGKKEEAKPKKPKAIFKKVVIEESDSDEDSSDEEVDVKVNVKRATGNEKSIKLKDEGNAAMAKGDFKEAVRLYGESLKLDSNNVASLNNRSLAWIKLKDGENAKKDATACIEKSSAPNVKAHFRRGLAGVLLGGEENLKLSKRDFEKVLELEPDNTTAMKELQELEVKLAGTPIKVDSQMEGGSNSGSNESSPMGFTKLSLEEVEEAKEAQPSPDAAKKTKKIIIEDDSEDEEDDEEESNKLKNEGNALLKAGKSEEAIAKYDRAIELWSGNIAAINNKCMALIKAEKFEEGEKAAREVLKIEPENVKAIFRLACAIVGRGEKAGVKGLREAMEFFEKSVKLGGGGGEKCKERVLCLKLIAKLEDSLKKEKLRHMSTESGAGVASPNTTPSKGVIDRKVEETMEKLKSSAIKVDVGSFGVPKTTTEMETAVRSLAGVDGGKKVVEYLGTFKAGTWKKCFKDSMDPDLLGGIFVSLENNWHDDVELAKKITGSIAKVAGGLSMVFMVMKDEGRESLKKLIANVKGDSATSKLWKKSFKEAC</sequence>
<name>A0A9W7FUQ9_9STRA</name>
<feature type="compositionally biased region" description="Basic and acidic residues" evidence="6">
    <location>
        <begin position="191"/>
        <end position="201"/>
    </location>
</feature>
<evidence type="ECO:0000313" key="8">
    <source>
        <dbReference type="EMBL" id="GMI20942.1"/>
    </source>
</evidence>
<feature type="region of interest" description="Disordered" evidence="6">
    <location>
        <begin position="220"/>
        <end position="254"/>
    </location>
</feature>
<evidence type="ECO:0000259" key="7">
    <source>
        <dbReference type="Pfam" id="PF13877"/>
    </source>
</evidence>
<dbReference type="SUPFAM" id="SSF48452">
    <property type="entry name" value="TPR-like"/>
    <property type="match status" value="1"/>
</dbReference>
<feature type="compositionally biased region" description="Acidic residues" evidence="6">
    <location>
        <begin position="708"/>
        <end position="720"/>
    </location>
</feature>
<dbReference type="PROSITE" id="PS50005">
    <property type="entry name" value="TPR"/>
    <property type="match status" value="3"/>
</dbReference>
<feature type="compositionally biased region" description="Basic and acidic residues" evidence="6">
    <location>
        <begin position="163"/>
        <end position="179"/>
    </location>
</feature>
<dbReference type="InterPro" id="IPR011990">
    <property type="entry name" value="TPR-like_helical_dom_sf"/>
</dbReference>
<dbReference type="InterPro" id="IPR051982">
    <property type="entry name" value="CiliaryAsmbly_MitoImport"/>
</dbReference>
<feature type="domain" description="RNA-polymerase II-associated protein 3-like C-terminal" evidence="7">
    <location>
        <begin position="903"/>
        <end position="978"/>
    </location>
</feature>
<comment type="caution">
    <text evidence="8">The sequence shown here is derived from an EMBL/GenBank/DDBJ whole genome shotgun (WGS) entry which is preliminary data.</text>
</comment>
<dbReference type="GO" id="GO:0031072">
    <property type="term" value="F:heat shock protein binding"/>
    <property type="evidence" value="ECO:0007669"/>
    <property type="project" value="TreeGrafter"/>
</dbReference>
<dbReference type="Pfam" id="PF13877">
    <property type="entry name" value="RPAP3_C"/>
    <property type="match status" value="1"/>
</dbReference>
<dbReference type="GO" id="GO:0005739">
    <property type="term" value="C:mitochondrion"/>
    <property type="evidence" value="ECO:0007669"/>
    <property type="project" value="TreeGrafter"/>
</dbReference>
<feature type="compositionally biased region" description="Basic and acidic residues" evidence="6">
    <location>
        <begin position="237"/>
        <end position="254"/>
    </location>
</feature>
<dbReference type="GO" id="GO:0006626">
    <property type="term" value="P:protein targeting to mitochondrion"/>
    <property type="evidence" value="ECO:0007669"/>
    <property type="project" value="TreeGrafter"/>
</dbReference>
<evidence type="ECO:0000313" key="9">
    <source>
        <dbReference type="Proteomes" id="UP001165065"/>
    </source>
</evidence>
<feature type="repeat" description="TPR" evidence="5">
    <location>
        <begin position="721"/>
        <end position="754"/>
    </location>
</feature>
<keyword evidence="3" id="KW-0677">Repeat</keyword>
<dbReference type="InterPro" id="IPR019734">
    <property type="entry name" value="TPR_rpt"/>
</dbReference>
<feature type="compositionally biased region" description="Low complexity" evidence="6">
    <location>
        <begin position="663"/>
        <end position="674"/>
    </location>
</feature>
<feature type="repeat" description="TPR" evidence="5">
    <location>
        <begin position="532"/>
        <end position="565"/>
    </location>
</feature>
<protein>
    <recommendedName>
        <fullName evidence="7">RNA-polymerase II-associated protein 3-like C-terminal domain-containing protein</fullName>
    </recommendedName>
</protein>
<dbReference type="GO" id="GO:0005829">
    <property type="term" value="C:cytosol"/>
    <property type="evidence" value="ECO:0007669"/>
    <property type="project" value="TreeGrafter"/>
</dbReference>
<dbReference type="PANTHER" id="PTHR45984:SF1">
    <property type="entry name" value="SPAG1 AXONEMAL DYNEIN ASSEMBLY FACTOR"/>
    <property type="match status" value="1"/>
</dbReference>
<feature type="compositionally biased region" description="Basic and acidic residues" evidence="6">
    <location>
        <begin position="390"/>
        <end position="399"/>
    </location>
</feature>
<feature type="region of interest" description="Disordered" evidence="6">
    <location>
        <begin position="656"/>
        <end position="726"/>
    </location>
</feature>
<reference evidence="9" key="1">
    <citation type="journal article" date="2023" name="Commun. Biol.">
        <title>Genome analysis of Parmales, the sister group of diatoms, reveals the evolutionary specialization of diatoms from phago-mixotrophs to photoautotrophs.</title>
        <authorList>
            <person name="Ban H."/>
            <person name="Sato S."/>
            <person name="Yoshikawa S."/>
            <person name="Yamada K."/>
            <person name="Nakamura Y."/>
            <person name="Ichinomiya M."/>
            <person name="Sato N."/>
            <person name="Blanc-Mathieu R."/>
            <person name="Endo H."/>
            <person name="Kuwata A."/>
            <person name="Ogata H."/>
        </authorList>
    </citation>
    <scope>NUCLEOTIDE SEQUENCE [LARGE SCALE GENOMIC DNA]</scope>
</reference>
<gene>
    <name evidence="8" type="ORF">TrCOL_g5769</name>
</gene>
<dbReference type="OrthoDB" id="629492at2759"/>
<proteinExistence type="predicted"/>
<dbReference type="SMART" id="SM00028">
    <property type="entry name" value="TPR"/>
    <property type="match status" value="8"/>
</dbReference>
<dbReference type="AlphaFoldDB" id="A0A9W7FUQ9"/>
<evidence type="ECO:0000256" key="6">
    <source>
        <dbReference type="SAM" id="MobiDB-lite"/>
    </source>
</evidence>
<dbReference type="Gene3D" id="1.25.40.10">
    <property type="entry name" value="Tetratricopeptide repeat domain"/>
    <property type="match status" value="3"/>
</dbReference>
<evidence type="ECO:0000256" key="5">
    <source>
        <dbReference type="PROSITE-ProRule" id="PRU00339"/>
    </source>
</evidence>
<evidence type="ECO:0000256" key="1">
    <source>
        <dbReference type="ARBA" id="ARBA00004496"/>
    </source>
</evidence>
<feature type="region of interest" description="Disordered" evidence="6">
    <location>
        <begin position="124"/>
        <end position="201"/>
    </location>
</feature>
<keyword evidence="2" id="KW-0963">Cytoplasm</keyword>
<evidence type="ECO:0000256" key="2">
    <source>
        <dbReference type="ARBA" id="ARBA00022490"/>
    </source>
</evidence>
<dbReference type="EMBL" id="BRYA01000524">
    <property type="protein sequence ID" value="GMI20942.1"/>
    <property type="molecule type" value="Genomic_DNA"/>
</dbReference>
<dbReference type="Pfam" id="PF13181">
    <property type="entry name" value="TPR_8"/>
    <property type="match status" value="1"/>
</dbReference>
<evidence type="ECO:0000256" key="3">
    <source>
        <dbReference type="ARBA" id="ARBA00022737"/>
    </source>
</evidence>
<dbReference type="InterPro" id="IPR025986">
    <property type="entry name" value="RPAP3-like_C"/>
</dbReference>
<dbReference type="Proteomes" id="UP001165065">
    <property type="component" value="Unassembled WGS sequence"/>
</dbReference>